<evidence type="ECO:0000313" key="2">
    <source>
        <dbReference type="Proteomes" id="UP000523614"/>
    </source>
</evidence>
<dbReference type="Gene3D" id="3.40.630.30">
    <property type="match status" value="1"/>
</dbReference>
<protein>
    <submittedName>
        <fullName evidence="1">Uncharacterized protein</fullName>
    </submittedName>
</protein>
<sequence length="53" mass="6027">MALKIANLGQLELAMPQVRTLYTWNAENNRYVLDINRRLGFVSSGTLECWQAG</sequence>
<comment type="caution">
    <text evidence="1">The sequence shown here is derived from an EMBL/GenBank/DDBJ whole genome shotgun (WGS) entry which is preliminary data.</text>
</comment>
<dbReference type="Proteomes" id="UP000523614">
    <property type="component" value="Unassembled WGS sequence"/>
</dbReference>
<evidence type="ECO:0000313" key="1">
    <source>
        <dbReference type="EMBL" id="NLF91488.1"/>
    </source>
</evidence>
<name>A0A847HDM3_9CORY</name>
<accession>A0A847HDM3</accession>
<organism evidence="1 2">
    <name type="scientific">Corynebacterium marinum</name>
    <dbReference type="NCBI Taxonomy" id="349751"/>
    <lineage>
        <taxon>Bacteria</taxon>
        <taxon>Bacillati</taxon>
        <taxon>Actinomycetota</taxon>
        <taxon>Actinomycetes</taxon>
        <taxon>Mycobacteriales</taxon>
        <taxon>Corynebacteriaceae</taxon>
        <taxon>Corynebacterium</taxon>
    </lineage>
</organism>
<proteinExistence type="predicted"/>
<dbReference type="EMBL" id="JAAYYP010000324">
    <property type="protein sequence ID" value="NLF91488.1"/>
    <property type="molecule type" value="Genomic_DNA"/>
</dbReference>
<reference evidence="1 2" key="1">
    <citation type="journal article" date="2020" name="Biotechnol. Biofuels">
        <title>New insights from the biogas microbiome by comprehensive genome-resolved metagenomics of nearly 1600 species originating from multiple anaerobic digesters.</title>
        <authorList>
            <person name="Campanaro S."/>
            <person name="Treu L."/>
            <person name="Rodriguez-R L.M."/>
            <person name="Kovalovszki A."/>
            <person name="Ziels R.M."/>
            <person name="Maus I."/>
            <person name="Zhu X."/>
            <person name="Kougias P.G."/>
            <person name="Basile A."/>
            <person name="Luo G."/>
            <person name="Schluter A."/>
            <person name="Konstantinidis K.T."/>
            <person name="Angelidaki I."/>
        </authorList>
    </citation>
    <scope>NUCLEOTIDE SEQUENCE [LARGE SCALE GENOMIC DNA]</scope>
    <source>
        <strain evidence="1">AS06rmzACSIP_235</strain>
    </source>
</reference>
<gene>
    <name evidence="1" type="ORF">GX570_09120</name>
</gene>
<dbReference type="AlphaFoldDB" id="A0A847HDM3"/>